<protein>
    <recommendedName>
        <fullName evidence="2 6">Histone-lysine N-methyltransferase, H3 lysine-79 specific</fullName>
        <ecNumber evidence="1 6">2.1.1.360</ecNumber>
    </recommendedName>
    <alternativeName>
        <fullName evidence="4 6">Histone H3-K79 methyltransferase</fullName>
    </alternativeName>
</protein>
<dbReference type="SUPFAM" id="SSF53335">
    <property type="entry name" value="S-adenosyl-L-methionine-dependent methyltransferases"/>
    <property type="match status" value="1"/>
</dbReference>
<proteinExistence type="inferred from homology"/>
<feature type="domain" description="DOT1" evidence="8">
    <location>
        <begin position="1"/>
        <end position="256"/>
    </location>
</feature>
<comment type="subcellular location">
    <subcellularLocation>
        <location evidence="6">Nucleus</location>
    </subcellularLocation>
</comment>
<dbReference type="Gene3D" id="3.40.50.150">
    <property type="entry name" value="Vaccinia Virus protein VP39"/>
    <property type="match status" value="1"/>
</dbReference>
<dbReference type="GO" id="GO:0032259">
    <property type="term" value="P:methylation"/>
    <property type="evidence" value="ECO:0007669"/>
    <property type="project" value="UniProtKB-KW"/>
</dbReference>
<evidence type="ECO:0000256" key="5">
    <source>
        <dbReference type="ARBA" id="ARBA00047770"/>
    </source>
</evidence>
<evidence type="ECO:0000256" key="7">
    <source>
        <dbReference type="SAM" id="SignalP"/>
    </source>
</evidence>
<dbReference type="AlphaFoldDB" id="A0A812RWL5"/>
<keyword evidence="10" id="KW-1185">Reference proteome</keyword>
<comment type="miscellaneous">
    <text evidence="6">In contrast to other lysine histone methyltransferases, it does not contain a SET domain, suggesting the existence of another mechanism for methylation of lysine residues of histones.</text>
</comment>
<comment type="function">
    <text evidence="6">Histone methyltransferase that specifically trimethylates histone H3 to form H3K79me3. This methylation is required for telomere silencing and for the pachytene checkpoint during the meiotic cell cycle by allowing the recruitment of RAD9 to double strand breaks. Nucleosomes are preferred as substrate compared to free histone.</text>
</comment>
<name>A0A812RWL5_9DINO</name>
<keyword evidence="6" id="KW-0489">Methyltransferase</keyword>
<dbReference type="CDD" id="cd02440">
    <property type="entry name" value="AdoMet_MTases"/>
    <property type="match status" value="1"/>
</dbReference>
<dbReference type="Pfam" id="PF08123">
    <property type="entry name" value="DOT1"/>
    <property type="match status" value="1"/>
</dbReference>
<evidence type="ECO:0000313" key="10">
    <source>
        <dbReference type="Proteomes" id="UP000604046"/>
    </source>
</evidence>
<dbReference type="InterPro" id="IPR029063">
    <property type="entry name" value="SAM-dependent_MTases_sf"/>
</dbReference>
<evidence type="ECO:0000256" key="3">
    <source>
        <dbReference type="ARBA" id="ARBA00022853"/>
    </source>
</evidence>
<evidence type="ECO:0000256" key="6">
    <source>
        <dbReference type="RuleBase" id="RU271113"/>
    </source>
</evidence>
<dbReference type="PANTHER" id="PTHR21451">
    <property type="entry name" value="HISTONE H3 METHYLTRANSFERASE"/>
    <property type="match status" value="1"/>
</dbReference>
<dbReference type="OrthoDB" id="443402at2759"/>
<dbReference type="InterPro" id="IPR030445">
    <property type="entry name" value="H3-K79_meTrfase"/>
</dbReference>
<evidence type="ECO:0000256" key="2">
    <source>
        <dbReference type="ARBA" id="ARBA00020987"/>
    </source>
</evidence>
<sequence>MFRLAAGSLLCIAACEAPAWECAVEAVGAGDNMLGELDYMLEALEAAYDLQAMNASWMSLDGVEVARQHVQRAKTSSRVELTEDTYLYGEIHPNSTAAMLQCLGVKRGDRYYDLGSGTGKTVLAAALLGLNATGVEVVESRSLGAELAARNLQQLGNEDMISPRFIHGSLLDVDFSDADVIFANSVLFPEELMEGFSRIAESLRPGSWVVSYWSLLGPCFRSMGEFSGSVTWQREGLFTWKVQQAVCGSASGREEL</sequence>
<keyword evidence="6" id="KW-0949">S-adenosyl-L-methionine</keyword>
<keyword evidence="6" id="KW-0808">Transferase</keyword>
<reference evidence="9" key="1">
    <citation type="submission" date="2021-02" db="EMBL/GenBank/DDBJ databases">
        <authorList>
            <person name="Dougan E. K."/>
            <person name="Rhodes N."/>
            <person name="Thang M."/>
            <person name="Chan C."/>
        </authorList>
    </citation>
    <scope>NUCLEOTIDE SEQUENCE</scope>
</reference>
<evidence type="ECO:0000256" key="4">
    <source>
        <dbReference type="ARBA" id="ARBA00029821"/>
    </source>
</evidence>
<dbReference type="GO" id="GO:0051726">
    <property type="term" value="P:regulation of cell cycle"/>
    <property type="evidence" value="ECO:0007669"/>
    <property type="project" value="InterPro"/>
</dbReference>
<dbReference type="GO" id="GO:0140956">
    <property type="term" value="F:histone H3K79 trimethyltransferase activity"/>
    <property type="evidence" value="ECO:0007669"/>
    <property type="project" value="UniProtKB-EC"/>
</dbReference>
<dbReference type="InterPro" id="IPR025789">
    <property type="entry name" value="DOT1_dom"/>
</dbReference>
<keyword evidence="3 6" id="KW-0156">Chromatin regulator</keyword>
<dbReference type="GO" id="GO:0005634">
    <property type="term" value="C:nucleus"/>
    <property type="evidence" value="ECO:0007669"/>
    <property type="project" value="UniProtKB-SubCell"/>
</dbReference>
<dbReference type="EMBL" id="CAJNDS010002391">
    <property type="protein sequence ID" value="CAE7458431.1"/>
    <property type="molecule type" value="Genomic_DNA"/>
</dbReference>
<evidence type="ECO:0000256" key="1">
    <source>
        <dbReference type="ARBA" id="ARBA00012190"/>
    </source>
</evidence>
<organism evidence="9 10">
    <name type="scientific">Symbiodinium natans</name>
    <dbReference type="NCBI Taxonomy" id="878477"/>
    <lineage>
        <taxon>Eukaryota</taxon>
        <taxon>Sar</taxon>
        <taxon>Alveolata</taxon>
        <taxon>Dinophyceae</taxon>
        <taxon>Suessiales</taxon>
        <taxon>Symbiodiniaceae</taxon>
        <taxon>Symbiodinium</taxon>
    </lineage>
</organism>
<keyword evidence="7" id="KW-0732">Signal</keyword>
<dbReference type="PROSITE" id="PS51569">
    <property type="entry name" value="DOT1"/>
    <property type="match status" value="1"/>
</dbReference>
<comment type="catalytic activity">
    <reaction evidence="5 6">
        <text>L-lysyl(79)-[histone H3] + 3 S-adenosyl-L-methionine = N(6),N(6),N(6)-trimethyl-L-lysyl(79)-[histone H3] + 3 S-adenosyl-L-homocysteine + 3 H(+)</text>
        <dbReference type="Rhea" id="RHEA:60328"/>
        <dbReference type="Rhea" id="RHEA-COMP:15549"/>
        <dbReference type="Rhea" id="RHEA-COMP:15552"/>
        <dbReference type="ChEBI" id="CHEBI:15378"/>
        <dbReference type="ChEBI" id="CHEBI:29969"/>
        <dbReference type="ChEBI" id="CHEBI:57856"/>
        <dbReference type="ChEBI" id="CHEBI:59789"/>
        <dbReference type="ChEBI" id="CHEBI:61961"/>
        <dbReference type="EC" id="2.1.1.360"/>
    </reaction>
</comment>
<feature type="signal peptide" evidence="7">
    <location>
        <begin position="1"/>
        <end position="19"/>
    </location>
</feature>
<keyword evidence="6" id="KW-0539">Nucleus</keyword>
<comment type="similarity">
    <text evidence="6">Belongs to the class I-like SAM-binding methyltransferase superfamily. DOT1 family.</text>
</comment>
<dbReference type="EC" id="2.1.1.360" evidence="1 6"/>
<accession>A0A812RWL5</accession>
<evidence type="ECO:0000259" key="8">
    <source>
        <dbReference type="PROSITE" id="PS51569"/>
    </source>
</evidence>
<feature type="chain" id="PRO_5032984731" description="Histone-lysine N-methyltransferase, H3 lysine-79 specific" evidence="7">
    <location>
        <begin position="20"/>
        <end position="256"/>
    </location>
</feature>
<gene>
    <name evidence="9" type="primary">DOT1</name>
    <name evidence="9" type="ORF">SNAT2548_LOCUS25389</name>
</gene>
<dbReference type="PANTHER" id="PTHR21451:SF19">
    <property type="entry name" value="ACTIVATED IN BLOCKED UNFOLDED PROTEIN RESPONSE"/>
    <property type="match status" value="1"/>
</dbReference>
<comment type="caution">
    <text evidence="9">The sequence shown here is derived from an EMBL/GenBank/DDBJ whole genome shotgun (WGS) entry which is preliminary data.</text>
</comment>
<evidence type="ECO:0000313" key="9">
    <source>
        <dbReference type="EMBL" id="CAE7458431.1"/>
    </source>
</evidence>
<dbReference type="Proteomes" id="UP000604046">
    <property type="component" value="Unassembled WGS sequence"/>
</dbReference>